<dbReference type="AlphaFoldDB" id="V8N2U5"/>
<evidence type="ECO:0000313" key="2">
    <source>
        <dbReference type="EMBL" id="ETE56226.1"/>
    </source>
</evidence>
<proteinExistence type="predicted"/>
<keyword evidence="3" id="KW-1185">Reference proteome</keyword>
<feature type="region of interest" description="Disordered" evidence="1">
    <location>
        <begin position="93"/>
        <end position="160"/>
    </location>
</feature>
<feature type="non-terminal residue" evidence="2">
    <location>
        <position position="1"/>
    </location>
</feature>
<comment type="caution">
    <text evidence="2">The sequence shown here is derived from an EMBL/GenBank/DDBJ whole genome shotgun (WGS) entry which is preliminary data.</text>
</comment>
<dbReference type="Proteomes" id="UP000018936">
    <property type="component" value="Unassembled WGS sequence"/>
</dbReference>
<reference evidence="2 3" key="1">
    <citation type="journal article" date="2013" name="Proc. Natl. Acad. Sci. U.S.A.">
        <title>The king cobra genome reveals dynamic gene evolution and adaptation in the snake venom system.</title>
        <authorList>
            <person name="Vonk F.J."/>
            <person name="Casewell N.R."/>
            <person name="Henkel C.V."/>
            <person name="Heimberg A.M."/>
            <person name="Jansen H.J."/>
            <person name="McCleary R.J."/>
            <person name="Kerkkamp H.M."/>
            <person name="Vos R.A."/>
            <person name="Guerreiro I."/>
            <person name="Calvete J.J."/>
            <person name="Wuster W."/>
            <person name="Woods A.E."/>
            <person name="Logan J.M."/>
            <person name="Harrison R.A."/>
            <person name="Castoe T.A."/>
            <person name="de Koning A.P."/>
            <person name="Pollock D.D."/>
            <person name="Yandell M."/>
            <person name="Calderon D."/>
            <person name="Renjifo C."/>
            <person name="Currier R.B."/>
            <person name="Salgado D."/>
            <person name="Pla D."/>
            <person name="Sanz L."/>
            <person name="Hyder A.S."/>
            <person name="Ribeiro J.M."/>
            <person name="Arntzen J.W."/>
            <person name="van den Thillart G.E."/>
            <person name="Boetzer M."/>
            <person name="Pirovano W."/>
            <person name="Dirks R.P."/>
            <person name="Spaink H.P."/>
            <person name="Duboule D."/>
            <person name="McGlinn E."/>
            <person name="Kini R.M."/>
            <person name="Richardson M.K."/>
        </authorList>
    </citation>
    <scope>NUCLEOTIDE SEQUENCE</scope>
    <source>
        <tissue evidence="2">Blood</tissue>
    </source>
</reference>
<organism evidence="2 3">
    <name type="scientific">Ophiophagus hannah</name>
    <name type="common">King cobra</name>
    <name type="synonym">Naja hannah</name>
    <dbReference type="NCBI Taxonomy" id="8665"/>
    <lineage>
        <taxon>Eukaryota</taxon>
        <taxon>Metazoa</taxon>
        <taxon>Chordata</taxon>
        <taxon>Craniata</taxon>
        <taxon>Vertebrata</taxon>
        <taxon>Euteleostomi</taxon>
        <taxon>Lepidosauria</taxon>
        <taxon>Squamata</taxon>
        <taxon>Bifurcata</taxon>
        <taxon>Unidentata</taxon>
        <taxon>Episquamata</taxon>
        <taxon>Toxicofera</taxon>
        <taxon>Serpentes</taxon>
        <taxon>Colubroidea</taxon>
        <taxon>Elapidae</taxon>
        <taxon>Elapinae</taxon>
        <taxon>Ophiophagus</taxon>
    </lineage>
</organism>
<feature type="compositionally biased region" description="Basic and acidic residues" evidence="1">
    <location>
        <begin position="125"/>
        <end position="138"/>
    </location>
</feature>
<evidence type="ECO:0000313" key="3">
    <source>
        <dbReference type="Proteomes" id="UP000018936"/>
    </source>
</evidence>
<dbReference type="EMBL" id="AZIM01033247">
    <property type="protein sequence ID" value="ETE56226.1"/>
    <property type="molecule type" value="Genomic_DNA"/>
</dbReference>
<sequence length="160" mass="18570">MIAVFQYLSSCHKEEGAHLFSGAPDSRTRSKGWKLIKERRNLELRRNFLTVRRINQWNNLPPEIVGASSLEPVQRLQGQHFIPVLWTERSCQGVAQQPVNQGEGGEKGGGGGEKEDQKEEEEKEEEKKEEEGEEEEKRRSRRKRRRKKKKKRRGGGGEEY</sequence>
<protein>
    <submittedName>
        <fullName evidence="2">Sodium/potassium/calcium exchanger 1</fullName>
    </submittedName>
</protein>
<evidence type="ECO:0000256" key="1">
    <source>
        <dbReference type="SAM" id="MobiDB-lite"/>
    </source>
</evidence>
<accession>V8N2U5</accession>
<feature type="compositionally biased region" description="Basic residues" evidence="1">
    <location>
        <begin position="139"/>
        <end position="154"/>
    </location>
</feature>
<name>V8N2U5_OPHHA</name>
<gene>
    <name evidence="2" type="primary">SLC24A1</name>
    <name evidence="2" type="ORF">L345_18063</name>
</gene>